<dbReference type="InterPro" id="IPR000086">
    <property type="entry name" value="NUDIX_hydrolase_dom"/>
</dbReference>
<sequence>MADRCPHKVQPHPSHLPASIDNYQVGCLSEFFEQPWVKRGDPECLFIKRAARKGDRWTSHVALPGGKRDGEDEDDHKAAVRECLEEVGLDLDSGMIIDCGKLPDRVVTTSWGTVPLMVLCPFVFLCTSPTAPSFTLQPIEVASAHWVPIRTLVSPAFRTVQKCDVSDRLSRRFSGPLEPIVRWGLRANLGQMEFLAVRLWPSISVFSSFGGDFLSGTEAGGRSWDRPLLLWGLTLGVVTDFLEMLPCGEGAAGWKYPTFTSWDVRGVVWLMTRELRKRNWEASRRGSHGRAFCEREDTESSLVLVGENGSGAANSSRSQPTSTVNVLLEGYYDVVRKAVWITLCGRAVIASAALGAAAWRYTRP</sequence>
<dbReference type="STRING" id="42249.A0A317SQJ1"/>
<dbReference type="InterPro" id="IPR015797">
    <property type="entry name" value="NUDIX_hydrolase-like_dom_sf"/>
</dbReference>
<evidence type="ECO:0000313" key="2">
    <source>
        <dbReference type="EMBL" id="PWW76755.1"/>
    </source>
</evidence>
<dbReference type="PANTHER" id="PTHR12992:SF44">
    <property type="entry name" value="NUDIX HYDROLASE DOMAIN-CONTAINING PROTEIN"/>
    <property type="match status" value="1"/>
</dbReference>
<protein>
    <recommendedName>
        <fullName evidence="1">Nudix hydrolase domain-containing protein</fullName>
    </recommendedName>
</protein>
<dbReference type="Pfam" id="PF00293">
    <property type="entry name" value="NUDIX"/>
    <property type="match status" value="1"/>
</dbReference>
<dbReference type="AlphaFoldDB" id="A0A317SQJ1"/>
<dbReference type="Gene3D" id="3.90.79.10">
    <property type="entry name" value="Nucleoside Triphosphate Pyrophosphohydrolase"/>
    <property type="match status" value="1"/>
</dbReference>
<accession>A0A317SQJ1</accession>
<keyword evidence="3" id="KW-1185">Reference proteome</keyword>
<dbReference type="EMBL" id="PYWC01000030">
    <property type="protein sequence ID" value="PWW76755.1"/>
    <property type="molecule type" value="Genomic_DNA"/>
</dbReference>
<dbReference type="OrthoDB" id="77989at2759"/>
<dbReference type="CDD" id="cd03426">
    <property type="entry name" value="NUDIX_CoAse_Nudt7"/>
    <property type="match status" value="1"/>
</dbReference>
<gene>
    <name evidence="2" type="ORF">C7212DRAFT_295260</name>
</gene>
<evidence type="ECO:0000259" key="1">
    <source>
        <dbReference type="PROSITE" id="PS51462"/>
    </source>
</evidence>
<dbReference type="InterPro" id="IPR045121">
    <property type="entry name" value="CoAse"/>
</dbReference>
<evidence type="ECO:0000313" key="3">
    <source>
        <dbReference type="Proteomes" id="UP000246991"/>
    </source>
</evidence>
<organism evidence="2 3">
    <name type="scientific">Tuber magnatum</name>
    <name type="common">white Piedmont truffle</name>
    <dbReference type="NCBI Taxonomy" id="42249"/>
    <lineage>
        <taxon>Eukaryota</taxon>
        <taxon>Fungi</taxon>
        <taxon>Dikarya</taxon>
        <taxon>Ascomycota</taxon>
        <taxon>Pezizomycotina</taxon>
        <taxon>Pezizomycetes</taxon>
        <taxon>Pezizales</taxon>
        <taxon>Tuberaceae</taxon>
        <taxon>Tuber</taxon>
    </lineage>
</organism>
<dbReference type="PANTHER" id="PTHR12992">
    <property type="entry name" value="NUDIX HYDROLASE"/>
    <property type="match status" value="1"/>
</dbReference>
<dbReference type="PROSITE" id="PS51462">
    <property type="entry name" value="NUDIX"/>
    <property type="match status" value="1"/>
</dbReference>
<reference evidence="2 3" key="1">
    <citation type="submission" date="2018-03" db="EMBL/GenBank/DDBJ databases">
        <title>Genomes of Pezizomycetes fungi and the evolution of truffles.</title>
        <authorList>
            <person name="Murat C."/>
            <person name="Payen T."/>
            <person name="Noel B."/>
            <person name="Kuo A."/>
            <person name="Martin F.M."/>
        </authorList>
    </citation>
    <scope>NUCLEOTIDE SEQUENCE [LARGE SCALE GENOMIC DNA]</scope>
    <source>
        <strain evidence="2">091103-1</strain>
    </source>
</reference>
<dbReference type="GO" id="GO:0010945">
    <property type="term" value="F:coenzyme A diphosphatase activity"/>
    <property type="evidence" value="ECO:0007669"/>
    <property type="project" value="InterPro"/>
</dbReference>
<proteinExistence type="predicted"/>
<name>A0A317SQJ1_9PEZI</name>
<dbReference type="Proteomes" id="UP000246991">
    <property type="component" value="Unassembled WGS sequence"/>
</dbReference>
<feature type="domain" description="Nudix hydrolase" evidence="1">
    <location>
        <begin position="13"/>
        <end position="169"/>
    </location>
</feature>
<comment type="caution">
    <text evidence="2">The sequence shown here is derived from an EMBL/GenBank/DDBJ whole genome shotgun (WGS) entry which is preliminary data.</text>
</comment>
<dbReference type="SUPFAM" id="SSF55811">
    <property type="entry name" value="Nudix"/>
    <property type="match status" value="1"/>
</dbReference>